<protein>
    <recommendedName>
        <fullName evidence="5 6">Cell division protein FtsA</fullName>
    </recommendedName>
</protein>
<dbReference type="Pfam" id="PF14450">
    <property type="entry name" value="FtsA"/>
    <property type="match status" value="2"/>
</dbReference>
<accession>A0A3S0R8A9</accession>
<evidence type="ECO:0000256" key="6">
    <source>
        <dbReference type="PIRNR" id="PIRNR003101"/>
    </source>
</evidence>
<dbReference type="InterPro" id="IPR020823">
    <property type="entry name" value="Cell_div_FtsA"/>
</dbReference>
<proteinExistence type="inferred from homology"/>
<dbReference type="InterPro" id="IPR050696">
    <property type="entry name" value="FtsA/MreB"/>
</dbReference>
<dbReference type="SMART" id="SM00842">
    <property type="entry name" value="FtsA"/>
    <property type="match status" value="1"/>
</dbReference>
<comment type="function">
    <text evidence="5 6">Cell division protein that is involved in the assembly of the Z ring. May serve as a membrane anchor for the Z ring.</text>
</comment>
<organism evidence="8 9">
    <name type="scientific">Azospirillum griseum</name>
    <dbReference type="NCBI Taxonomy" id="2496639"/>
    <lineage>
        <taxon>Bacteria</taxon>
        <taxon>Pseudomonadati</taxon>
        <taxon>Pseudomonadota</taxon>
        <taxon>Alphaproteobacteria</taxon>
        <taxon>Rhodospirillales</taxon>
        <taxon>Azospirillaceae</taxon>
        <taxon>Azospirillum</taxon>
    </lineage>
</organism>
<keyword evidence="9" id="KW-1185">Reference proteome</keyword>
<evidence type="ECO:0000256" key="1">
    <source>
        <dbReference type="ARBA" id="ARBA00022475"/>
    </source>
</evidence>
<keyword evidence="4 5" id="KW-0131">Cell cycle</keyword>
<dbReference type="GO" id="GO:0043093">
    <property type="term" value="P:FtsZ-dependent cytokinesis"/>
    <property type="evidence" value="ECO:0007669"/>
    <property type="project" value="UniProtKB-UniRule"/>
</dbReference>
<keyword evidence="3 5" id="KW-0472">Membrane</keyword>
<keyword evidence="1 5" id="KW-1003">Cell membrane</keyword>
<evidence type="ECO:0000256" key="2">
    <source>
        <dbReference type="ARBA" id="ARBA00022618"/>
    </source>
</evidence>
<dbReference type="EMBL" id="RXMA01000012">
    <property type="protein sequence ID" value="RTR19175.1"/>
    <property type="molecule type" value="Genomic_DNA"/>
</dbReference>
<keyword evidence="2 5" id="KW-0132">Cell division</keyword>
<dbReference type="NCBIfam" id="TIGR01174">
    <property type="entry name" value="ftsA"/>
    <property type="match status" value="1"/>
</dbReference>
<dbReference type="AlphaFoldDB" id="A0A3S0R8A9"/>
<dbReference type="RefSeq" id="WP_126616479.1">
    <property type="nucleotide sequence ID" value="NZ_JBHUCY010000030.1"/>
</dbReference>
<dbReference type="CDD" id="cd24048">
    <property type="entry name" value="ASKHA_NBD_FtsA"/>
    <property type="match status" value="1"/>
</dbReference>
<dbReference type="Gene3D" id="3.30.420.40">
    <property type="match status" value="2"/>
</dbReference>
<dbReference type="Pfam" id="PF02491">
    <property type="entry name" value="SHS2_FTSA"/>
    <property type="match status" value="1"/>
</dbReference>
<sequence length="425" mass="44875">MFGIGFNGAKKSKRPARGSIVAALDVGSSKVCCIIARLDEPGSFRVIGVGHQIATGIRAGTIIDMEAAETAIGAAVHAAEQMAGETVHDLVVNLSMGHPRSHSFTAHVPVSGQEVTDGDIRRALSNARNVQAGPDQTLVHTIPLGFSLDDSTGIRDPKGMFGTTLGAELHVVTASSGAIRTLQTCIARCHLEIERMVVSPYASGLACLVEDEMEMGAACVDIGGGGTTISIFTEGNLVWTGAVPLGGRHVTSDLAHGLATSLVHAERLKVLHGSARGNPADEREMIEVPQIGEDERSGQSTVTRAYLVNIVQARMEEILEGIRTAIERSGYARKVSRRIVLTGGASQLPNTRELAQRILDKQVRIARPTRIEGLSEAHGGPAFSTAAGLLLHAVRTPTDLLVSGHDVVFATGVLGRVGQWLRENL</sequence>
<dbReference type="GO" id="GO:0032153">
    <property type="term" value="C:cell division site"/>
    <property type="evidence" value="ECO:0007669"/>
    <property type="project" value="UniProtKB-UniRule"/>
</dbReference>
<dbReference type="OrthoDB" id="9810567at2"/>
<evidence type="ECO:0000259" key="7">
    <source>
        <dbReference type="SMART" id="SM00842"/>
    </source>
</evidence>
<evidence type="ECO:0000256" key="4">
    <source>
        <dbReference type="ARBA" id="ARBA00023306"/>
    </source>
</evidence>
<comment type="subcellular location">
    <subcellularLocation>
        <location evidence="5">Cell membrane</location>
        <topology evidence="5">Peripheral membrane protein</topology>
        <orientation evidence="5">Cytoplasmic side</orientation>
    </subcellularLocation>
    <text evidence="5">Localizes to the Z ring in an FtsZ-dependent manner. Targeted to the membrane through a conserved C-terminal amphipathic helix.</text>
</comment>
<dbReference type="InterPro" id="IPR003494">
    <property type="entry name" value="SHS2_FtsA"/>
</dbReference>
<evidence type="ECO:0000256" key="5">
    <source>
        <dbReference type="HAMAP-Rule" id="MF_02033"/>
    </source>
</evidence>
<reference evidence="8 9" key="1">
    <citation type="submission" date="2018-12" db="EMBL/GenBank/DDBJ databases">
        <authorList>
            <person name="Yang Y."/>
        </authorList>
    </citation>
    <scope>NUCLEOTIDE SEQUENCE [LARGE SCALE GENOMIC DNA]</scope>
    <source>
        <strain evidence="8 9">L-25-5w-1</strain>
    </source>
</reference>
<dbReference type="PANTHER" id="PTHR32432:SF4">
    <property type="entry name" value="CELL DIVISION PROTEIN FTSA"/>
    <property type="match status" value="1"/>
</dbReference>
<gene>
    <name evidence="5 8" type="primary">ftsA</name>
    <name evidence="8" type="ORF">EJ903_14205</name>
</gene>
<dbReference type="HAMAP" id="MF_02033">
    <property type="entry name" value="FtsA"/>
    <property type="match status" value="1"/>
</dbReference>
<dbReference type="PIRSF" id="PIRSF003101">
    <property type="entry name" value="FtsA"/>
    <property type="match status" value="1"/>
</dbReference>
<name>A0A3S0R8A9_9PROT</name>
<dbReference type="PANTHER" id="PTHR32432">
    <property type="entry name" value="CELL DIVISION PROTEIN FTSA-RELATED"/>
    <property type="match status" value="1"/>
</dbReference>
<comment type="subunit">
    <text evidence="5">Self-interacts. Interacts with FtsZ.</text>
</comment>
<dbReference type="InterPro" id="IPR043129">
    <property type="entry name" value="ATPase_NBD"/>
</dbReference>
<feature type="domain" description="SHS2" evidence="7">
    <location>
        <begin position="21"/>
        <end position="207"/>
    </location>
</feature>
<dbReference type="SUPFAM" id="SSF53067">
    <property type="entry name" value="Actin-like ATPase domain"/>
    <property type="match status" value="2"/>
</dbReference>
<evidence type="ECO:0000313" key="8">
    <source>
        <dbReference type="EMBL" id="RTR19175.1"/>
    </source>
</evidence>
<evidence type="ECO:0000256" key="3">
    <source>
        <dbReference type="ARBA" id="ARBA00023136"/>
    </source>
</evidence>
<dbReference type="Proteomes" id="UP000277007">
    <property type="component" value="Unassembled WGS sequence"/>
</dbReference>
<comment type="similarity">
    <text evidence="5 6">Belongs to the FtsA/MreB family.</text>
</comment>
<evidence type="ECO:0000313" key="9">
    <source>
        <dbReference type="Proteomes" id="UP000277007"/>
    </source>
</evidence>
<dbReference type="GO" id="GO:0009898">
    <property type="term" value="C:cytoplasmic side of plasma membrane"/>
    <property type="evidence" value="ECO:0007669"/>
    <property type="project" value="UniProtKB-UniRule"/>
</dbReference>
<comment type="caution">
    <text evidence="8">The sequence shown here is derived from an EMBL/GenBank/DDBJ whole genome shotgun (WGS) entry which is preliminary data.</text>
</comment>